<dbReference type="InterPro" id="IPR007325">
    <property type="entry name" value="KFase/CYL"/>
</dbReference>
<keyword evidence="4" id="KW-1185">Reference proteome</keyword>
<gene>
    <name evidence="3" type="primary">AVEN_161667_1</name>
    <name evidence="3" type="ORF">NPIL_513881</name>
</gene>
<proteinExistence type="inferred from homology"/>
<evidence type="ECO:0000313" key="4">
    <source>
        <dbReference type="Proteomes" id="UP000887013"/>
    </source>
</evidence>
<evidence type="ECO:0008006" key="5">
    <source>
        <dbReference type="Google" id="ProtNLM"/>
    </source>
</evidence>
<feature type="chain" id="PRO_5036456794" description="Kynurenine formamidase" evidence="2">
    <location>
        <begin position="17"/>
        <end position="257"/>
    </location>
</feature>
<dbReference type="PANTHER" id="PTHR31118">
    <property type="entry name" value="CYCLASE-LIKE PROTEIN 2"/>
    <property type="match status" value="1"/>
</dbReference>
<dbReference type="EMBL" id="BMAW01014115">
    <property type="protein sequence ID" value="GFT37507.1"/>
    <property type="molecule type" value="Genomic_DNA"/>
</dbReference>
<comment type="similarity">
    <text evidence="1">Belongs to the Cyclase 1 superfamily.</text>
</comment>
<dbReference type="InterPro" id="IPR037175">
    <property type="entry name" value="KFase_sf"/>
</dbReference>
<evidence type="ECO:0000256" key="2">
    <source>
        <dbReference type="SAM" id="SignalP"/>
    </source>
</evidence>
<dbReference type="Proteomes" id="UP000887013">
    <property type="component" value="Unassembled WGS sequence"/>
</dbReference>
<reference evidence="3" key="1">
    <citation type="submission" date="2020-08" db="EMBL/GenBank/DDBJ databases">
        <title>Multicomponent nature underlies the extraordinary mechanical properties of spider dragline silk.</title>
        <authorList>
            <person name="Kono N."/>
            <person name="Nakamura H."/>
            <person name="Mori M."/>
            <person name="Yoshida Y."/>
            <person name="Ohtoshi R."/>
            <person name="Malay A.D."/>
            <person name="Moran D.A.P."/>
            <person name="Tomita M."/>
            <person name="Numata K."/>
            <person name="Arakawa K."/>
        </authorList>
    </citation>
    <scope>NUCLEOTIDE SEQUENCE</scope>
</reference>
<accession>A0A8X6NY51</accession>
<evidence type="ECO:0000313" key="3">
    <source>
        <dbReference type="EMBL" id="GFT37507.1"/>
    </source>
</evidence>
<sequence length="257" mass="28459">MLFVLLFLCFTSFTNAAPLPWKMVDMTYVFDENAHRYPLFRKFNMSVTVNGTTDAGIWIRSEEYVSSTHAGTHMDAPSHFIMNGINIDQIPISQFIAPAAVIDITEKVSLNPDSGATIDDLINWESITGHSLNGTIILFRSGWGQKYYNTTAYLGTSDNDVNKMIYPGIEPEAAQWLVDNRNIKGIGVDTLSFDKGTTIDFRSHLILLGRGIFGLENVANMEEIPIHGAMLYVLPMKIAGASGAPTRVIATFPEVIF</sequence>
<organism evidence="3 4">
    <name type="scientific">Nephila pilipes</name>
    <name type="common">Giant wood spider</name>
    <name type="synonym">Nephila maculata</name>
    <dbReference type="NCBI Taxonomy" id="299642"/>
    <lineage>
        <taxon>Eukaryota</taxon>
        <taxon>Metazoa</taxon>
        <taxon>Ecdysozoa</taxon>
        <taxon>Arthropoda</taxon>
        <taxon>Chelicerata</taxon>
        <taxon>Arachnida</taxon>
        <taxon>Araneae</taxon>
        <taxon>Araneomorphae</taxon>
        <taxon>Entelegynae</taxon>
        <taxon>Araneoidea</taxon>
        <taxon>Nephilidae</taxon>
        <taxon>Nephila</taxon>
    </lineage>
</organism>
<dbReference type="SUPFAM" id="SSF102198">
    <property type="entry name" value="Putative cyclase"/>
    <property type="match status" value="1"/>
</dbReference>
<evidence type="ECO:0000256" key="1">
    <source>
        <dbReference type="ARBA" id="ARBA00007865"/>
    </source>
</evidence>
<dbReference type="PANTHER" id="PTHR31118:SF12">
    <property type="entry name" value="CYCLASE-LIKE PROTEIN 2"/>
    <property type="match status" value="1"/>
</dbReference>
<protein>
    <recommendedName>
        <fullName evidence="5">Kynurenine formamidase</fullName>
    </recommendedName>
</protein>
<feature type="signal peptide" evidence="2">
    <location>
        <begin position="1"/>
        <end position="16"/>
    </location>
</feature>
<dbReference type="OrthoDB" id="7108654at2759"/>
<dbReference type="Gene3D" id="3.50.30.50">
    <property type="entry name" value="Putative cyclase"/>
    <property type="match status" value="1"/>
</dbReference>
<dbReference type="AlphaFoldDB" id="A0A8X6NY51"/>
<dbReference type="GO" id="GO:0019441">
    <property type="term" value="P:L-tryptophan catabolic process to kynurenine"/>
    <property type="evidence" value="ECO:0007669"/>
    <property type="project" value="InterPro"/>
</dbReference>
<comment type="caution">
    <text evidence="3">The sequence shown here is derived from an EMBL/GenBank/DDBJ whole genome shotgun (WGS) entry which is preliminary data.</text>
</comment>
<dbReference type="Pfam" id="PF04199">
    <property type="entry name" value="Cyclase"/>
    <property type="match status" value="1"/>
</dbReference>
<keyword evidence="2" id="KW-0732">Signal</keyword>
<name>A0A8X6NY51_NEPPI</name>
<dbReference type="GO" id="GO:0004061">
    <property type="term" value="F:arylformamidase activity"/>
    <property type="evidence" value="ECO:0007669"/>
    <property type="project" value="InterPro"/>
</dbReference>